<feature type="non-terminal residue" evidence="2">
    <location>
        <position position="1"/>
    </location>
</feature>
<reference evidence="2 3" key="1">
    <citation type="submission" date="2020-03" db="EMBL/GenBank/DDBJ databases">
        <title>Metabolic flexibility allows generalist bacteria to become dominant in a frequently disturbed ecosystem.</title>
        <authorList>
            <person name="Chen Y.-J."/>
            <person name="Leung P.M."/>
            <person name="Bay S.K."/>
            <person name="Hugenholtz P."/>
            <person name="Kessler A.J."/>
            <person name="Shelley G."/>
            <person name="Waite D.W."/>
            <person name="Cook P.L."/>
            <person name="Greening C."/>
        </authorList>
    </citation>
    <scope>NUCLEOTIDE SEQUENCE [LARGE SCALE GENOMIC DNA]</scope>
    <source>
        <strain evidence="2">SS_bin_28</strain>
    </source>
</reference>
<name>A0A7Y2H3Y0_UNCEI</name>
<feature type="domain" description="UVR" evidence="1">
    <location>
        <begin position="39"/>
        <end position="74"/>
    </location>
</feature>
<dbReference type="EMBL" id="JABDJR010000642">
    <property type="protein sequence ID" value="NNF08272.1"/>
    <property type="molecule type" value="Genomic_DNA"/>
</dbReference>
<dbReference type="InterPro" id="IPR001943">
    <property type="entry name" value="UVR_dom"/>
</dbReference>
<dbReference type="AlphaFoldDB" id="A0A7Y2H3Y0"/>
<dbReference type="PROSITE" id="PS50151">
    <property type="entry name" value="UVR"/>
    <property type="match status" value="1"/>
</dbReference>
<dbReference type="InterPro" id="IPR036876">
    <property type="entry name" value="UVR_dom_sf"/>
</dbReference>
<protein>
    <recommendedName>
        <fullName evidence="1">UVR domain-containing protein</fullName>
    </recommendedName>
</protein>
<gene>
    <name evidence="2" type="ORF">HKN21_16035</name>
</gene>
<dbReference type="Gene3D" id="4.10.860.10">
    <property type="entry name" value="UVR domain"/>
    <property type="match status" value="1"/>
</dbReference>
<comment type="caution">
    <text evidence="2">The sequence shown here is derived from an EMBL/GenBank/DDBJ whole genome shotgun (WGS) entry which is preliminary data.</text>
</comment>
<evidence type="ECO:0000313" key="3">
    <source>
        <dbReference type="Proteomes" id="UP000547674"/>
    </source>
</evidence>
<proteinExistence type="predicted"/>
<accession>A0A7Y2H3Y0</accession>
<sequence length="82" mass="9043">TIQKSIDDIMLTTAVADASEKEEDPAHALLKAMEGMDNDDMVKALKKEMLLAAKNLEYERAASLRDKIEELSANPPKPSSKK</sequence>
<dbReference type="SUPFAM" id="SSF46600">
    <property type="entry name" value="C-terminal UvrC-binding domain of UvrB"/>
    <property type="match status" value="1"/>
</dbReference>
<evidence type="ECO:0000259" key="1">
    <source>
        <dbReference type="PROSITE" id="PS50151"/>
    </source>
</evidence>
<dbReference type="Pfam" id="PF02151">
    <property type="entry name" value="UVR"/>
    <property type="match status" value="1"/>
</dbReference>
<evidence type="ECO:0000313" key="2">
    <source>
        <dbReference type="EMBL" id="NNF08272.1"/>
    </source>
</evidence>
<organism evidence="2 3">
    <name type="scientific">Eiseniibacteriota bacterium</name>
    <dbReference type="NCBI Taxonomy" id="2212470"/>
    <lineage>
        <taxon>Bacteria</taxon>
        <taxon>Candidatus Eiseniibacteriota</taxon>
    </lineage>
</organism>
<dbReference type="Proteomes" id="UP000547674">
    <property type="component" value="Unassembled WGS sequence"/>
</dbReference>